<feature type="region of interest" description="Disordered" evidence="1">
    <location>
        <begin position="46"/>
        <end position="69"/>
    </location>
</feature>
<protein>
    <submittedName>
        <fullName evidence="2">Uncharacterized protein</fullName>
    </submittedName>
</protein>
<feature type="non-terminal residue" evidence="2">
    <location>
        <position position="69"/>
    </location>
</feature>
<name>A0ABQ9W6T1_SAGOE</name>
<organism evidence="2 3">
    <name type="scientific">Saguinus oedipus</name>
    <name type="common">Cotton-top tamarin</name>
    <name type="synonym">Oedipomidas oedipus</name>
    <dbReference type="NCBI Taxonomy" id="9490"/>
    <lineage>
        <taxon>Eukaryota</taxon>
        <taxon>Metazoa</taxon>
        <taxon>Chordata</taxon>
        <taxon>Craniata</taxon>
        <taxon>Vertebrata</taxon>
        <taxon>Euteleostomi</taxon>
        <taxon>Mammalia</taxon>
        <taxon>Eutheria</taxon>
        <taxon>Euarchontoglires</taxon>
        <taxon>Primates</taxon>
        <taxon>Haplorrhini</taxon>
        <taxon>Platyrrhini</taxon>
        <taxon>Cebidae</taxon>
        <taxon>Callitrichinae</taxon>
        <taxon>Saguinus</taxon>
    </lineage>
</organism>
<gene>
    <name evidence="2" type="ORF">P7K49_004233</name>
</gene>
<feature type="non-terminal residue" evidence="2">
    <location>
        <position position="1"/>
    </location>
</feature>
<sequence length="69" mass="7369">GLPLAEHGGRRAGPGLPGFCSVLASQFARNVGCKSKWGTWTAVGARRERSRSHHPSRFPFVHPGSPPPP</sequence>
<reference evidence="2 3" key="1">
    <citation type="submission" date="2023-05" db="EMBL/GenBank/DDBJ databases">
        <title>B98-5 Cell Line De Novo Hybrid Assembly: An Optical Mapping Approach.</title>
        <authorList>
            <person name="Kananen K."/>
            <person name="Auerbach J.A."/>
            <person name="Kautto E."/>
            <person name="Blachly J.S."/>
        </authorList>
    </citation>
    <scope>NUCLEOTIDE SEQUENCE [LARGE SCALE GENOMIC DNA]</scope>
    <source>
        <strain evidence="2">B95-8</strain>
        <tissue evidence="2">Cell line</tissue>
    </source>
</reference>
<evidence type="ECO:0000256" key="1">
    <source>
        <dbReference type="SAM" id="MobiDB-lite"/>
    </source>
</evidence>
<accession>A0ABQ9W6T1</accession>
<proteinExistence type="predicted"/>
<dbReference type="EMBL" id="JASSZA010000002">
    <property type="protein sequence ID" value="KAK2117347.1"/>
    <property type="molecule type" value="Genomic_DNA"/>
</dbReference>
<evidence type="ECO:0000313" key="3">
    <source>
        <dbReference type="Proteomes" id="UP001266305"/>
    </source>
</evidence>
<evidence type="ECO:0000313" key="2">
    <source>
        <dbReference type="EMBL" id="KAK2117347.1"/>
    </source>
</evidence>
<keyword evidence="3" id="KW-1185">Reference proteome</keyword>
<comment type="caution">
    <text evidence="2">The sequence shown here is derived from an EMBL/GenBank/DDBJ whole genome shotgun (WGS) entry which is preliminary data.</text>
</comment>
<dbReference type="Proteomes" id="UP001266305">
    <property type="component" value="Unassembled WGS sequence"/>
</dbReference>